<dbReference type="PANTHER" id="PTHR36693:SF1">
    <property type="entry name" value="GH02722P"/>
    <property type="match status" value="1"/>
</dbReference>
<keyword evidence="2" id="KW-1185">Reference proteome</keyword>
<protein>
    <submittedName>
        <fullName evidence="1">Uncharacterized protein</fullName>
    </submittedName>
</protein>
<proteinExistence type="predicted"/>
<organism evidence="1 2">
    <name type="scientific">Tetragonisca angustula</name>
    <dbReference type="NCBI Taxonomy" id="166442"/>
    <lineage>
        <taxon>Eukaryota</taxon>
        <taxon>Metazoa</taxon>
        <taxon>Ecdysozoa</taxon>
        <taxon>Arthropoda</taxon>
        <taxon>Hexapoda</taxon>
        <taxon>Insecta</taxon>
        <taxon>Pterygota</taxon>
        <taxon>Neoptera</taxon>
        <taxon>Endopterygota</taxon>
        <taxon>Hymenoptera</taxon>
        <taxon>Apocrita</taxon>
        <taxon>Aculeata</taxon>
        <taxon>Apoidea</taxon>
        <taxon>Anthophila</taxon>
        <taxon>Apidae</taxon>
        <taxon>Tetragonisca</taxon>
    </lineage>
</organism>
<gene>
    <name evidence="1" type="ORF">QLX08_004079</name>
</gene>
<dbReference type="EMBL" id="JAWNGG020000061">
    <property type="protein sequence ID" value="KAK9304663.1"/>
    <property type="molecule type" value="Genomic_DNA"/>
</dbReference>
<dbReference type="Pfam" id="PF16065">
    <property type="entry name" value="DUF4807"/>
    <property type="match status" value="1"/>
</dbReference>
<sequence length="255" mass="29686">MDNSVKLIIHKGTTIFDSVIVTSYSVIKYEQKVRKTKSMCQINVDTNNVSESNGVQMNKIWLNKKGLNAYVVSAYIVTLTNSQTYRKAALTKLSQYLAYRLLNRINSSVILIRLQTPKRQFLDYKWNERITRMAIERREVDHTMSWLSTLGGAFSALGEEFQHCAEMAGKISIKQFELAIRVRDPFLIARCKLYTALSLIQQGQLNKPKRMVRCIYKFSINQNDIRLQNMCQGIWAKLKYCYRIQKKRHKIVVTV</sequence>
<name>A0AAW1A764_9HYME</name>
<dbReference type="Proteomes" id="UP001432146">
    <property type="component" value="Unassembled WGS sequence"/>
</dbReference>
<evidence type="ECO:0000313" key="2">
    <source>
        <dbReference type="Proteomes" id="UP001432146"/>
    </source>
</evidence>
<accession>A0AAW1A764</accession>
<evidence type="ECO:0000313" key="1">
    <source>
        <dbReference type="EMBL" id="KAK9304663.1"/>
    </source>
</evidence>
<dbReference type="InterPro" id="IPR032072">
    <property type="entry name" value="DUF4807"/>
</dbReference>
<comment type="caution">
    <text evidence="1">The sequence shown here is derived from an EMBL/GenBank/DDBJ whole genome shotgun (WGS) entry which is preliminary data.</text>
</comment>
<dbReference type="AlphaFoldDB" id="A0AAW1A764"/>
<reference evidence="1 2" key="1">
    <citation type="submission" date="2024-05" db="EMBL/GenBank/DDBJ databases">
        <title>The nuclear and mitochondrial genome assemblies of Tetragonisca angustula (Apidae: Meliponini), a tiny yet remarkable pollinator in the Neotropics.</title>
        <authorList>
            <person name="Ferrari R."/>
            <person name="Ricardo P.C."/>
            <person name="Dias F.C."/>
            <person name="Araujo N.S."/>
            <person name="Soares D.O."/>
            <person name="Zhou Q.-S."/>
            <person name="Zhu C.-D."/>
            <person name="Coutinho L."/>
            <person name="Airas M.C."/>
            <person name="Batista T.M."/>
        </authorList>
    </citation>
    <scope>NUCLEOTIDE SEQUENCE [LARGE SCALE GENOMIC DNA]</scope>
    <source>
        <strain evidence="1">ASF017062</strain>
        <tissue evidence="1">Abdomen</tissue>
    </source>
</reference>
<dbReference type="PANTHER" id="PTHR36693">
    <property type="entry name" value="GH02722P"/>
    <property type="match status" value="1"/>
</dbReference>